<organism evidence="2 3">
    <name type="scientific">Pseudocohnilembus persalinus</name>
    <name type="common">Ciliate</name>
    <dbReference type="NCBI Taxonomy" id="266149"/>
    <lineage>
        <taxon>Eukaryota</taxon>
        <taxon>Sar</taxon>
        <taxon>Alveolata</taxon>
        <taxon>Ciliophora</taxon>
        <taxon>Intramacronucleata</taxon>
        <taxon>Oligohymenophorea</taxon>
        <taxon>Scuticociliatia</taxon>
        <taxon>Philasterida</taxon>
        <taxon>Pseudocohnilembidae</taxon>
        <taxon>Pseudocohnilembus</taxon>
    </lineage>
</organism>
<dbReference type="GO" id="GO:0005634">
    <property type="term" value="C:nucleus"/>
    <property type="evidence" value="ECO:0007669"/>
    <property type="project" value="TreeGrafter"/>
</dbReference>
<dbReference type="GO" id="GO:0016874">
    <property type="term" value="F:ligase activity"/>
    <property type="evidence" value="ECO:0007669"/>
    <property type="project" value="UniProtKB-KW"/>
</dbReference>
<dbReference type="InterPro" id="IPR009210">
    <property type="entry name" value="ASCC1"/>
</dbReference>
<dbReference type="SUPFAM" id="SSF55144">
    <property type="entry name" value="LigT-like"/>
    <property type="match status" value="1"/>
</dbReference>
<dbReference type="AlphaFoldDB" id="A0A0V0QWQ2"/>
<keyword evidence="2" id="KW-0436">Ligase</keyword>
<gene>
    <name evidence="2" type="ORF">PPERSA_07901</name>
</gene>
<evidence type="ECO:0000313" key="2">
    <source>
        <dbReference type="EMBL" id="KRX06667.1"/>
    </source>
</evidence>
<protein>
    <submittedName>
        <fullName evidence="2">RNA ligase/cyclic nucleotide phosphodiesterase</fullName>
    </submittedName>
</protein>
<dbReference type="GO" id="GO:0006355">
    <property type="term" value="P:regulation of DNA-templated transcription"/>
    <property type="evidence" value="ECO:0007669"/>
    <property type="project" value="TreeGrafter"/>
</dbReference>
<dbReference type="InterPro" id="IPR009097">
    <property type="entry name" value="Cyclic_Pdiesterase"/>
</dbReference>
<proteinExistence type="predicted"/>
<dbReference type="PANTHER" id="PTHR13360:SF1">
    <property type="entry name" value="ACTIVATING SIGNAL COINTEGRATOR 1 COMPLEX SUBUNIT 1"/>
    <property type="match status" value="1"/>
</dbReference>
<dbReference type="GO" id="GO:0006307">
    <property type="term" value="P:DNA alkylation repair"/>
    <property type="evidence" value="ECO:0007669"/>
    <property type="project" value="InterPro"/>
</dbReference>
<dbReference type="Proteomes" id="UP000054937">
    <property type="component" value="Unassembled WGS sequence"/>
</dbReference>
<sequence length="268" mass="31915">MEKKSRVNYNAFTHFISIPFLDLQHKQLFNTQQQKILQLYNEEQRKCLKPNNIDLFHITLIMLALPNQEKMKQAQQSLQQVEGEIYKILNKQKLPVKLGKVDCFKSKKTNKNGEKDNNPENVNIIYRSVQHTPELLKISNLIIKQLVEDNIVDVESENFQKSNTIYDVKQGIFRPSHFHLTLFRVNPQESPNETLYFEKKFQQINQENQEIFIESNRIDISTRFQMDSDKYYLPLHQIILSENIQVQNYNQEQIQQNNQQEFGNEKNK</sequence>
<evidence type="ECO:0000313" key="3">
    <source>
        <dbReference type="Proteomes" id="UP000054937"/>
    </source>
</evidence>
<dbReference type="PANTHER" id="PTHR13360">
    <property type="entry name" value="ACTIVATING SIGNAL COINTEGRATOR 1 COMPLEX SUBUNIT 1"/>
    <property type="match status" value="1"/>
</dbReference>
<accession>A0A0V0QWQ2</accession>
<comment type="caution">
    <text evidence="2">The sequence shown here is derived from an EMBL/GenBank/DDBJ whole genome shotgun (WGS) entry which is preliminary data.</text>
</comment>
<dbReference type="OMA" id="NQATFTH"/>
<dbReference type="OrthoDB" id="277832at2759"/>
<evidence type="ECO:0000259" key="1">
    <source>
        <dbReference type="Pfam" id="PF10469"/>
    </source>
</evidence>
<dbReference type="EMBL" id="LDAU01000093">
    <property type="protein sequence ID" value="KRX06667.1"/>
    <property type="molecule type" value="Genomic_DNA"/>
</dbReference>
<dbReference type="InParanoid" id="A0A0V0QWQ2"/>
<dbReference type="InterPro" id="IPR019510">
    <property type="entry name" value="AKAP7-like_phosphoesterase"/>
</dbReference>
<feature type="domain" description="A-kinase anchor protein 7-like phosphoesterase" evidence="1">
    <location>
        <begin position="12"/>
        <end position="238"/>
    </location>
</feature>
<name>A0A0V0QWQ2_PSEPJ</name>
<dbReference type="Gene3D" id="3.90.1140.10">
    <property type="entry name" value="Cyclic phosphodiesterase"/>
    <property type="match status" value="1"/>
</dbReference>
<dbReference type="Pfam" id="PF10469">
    <property type="entry name" value="AKAP7_NLS"/>
    <property type="match status" value="1"/>
</dbReference>
<keyword evidence="3" id="KW-1185">Reference proteome</keyword>
<reference evidence="2 3" key="1">
    <citation type="journal article" date="2015" name="Sci. Rep.">
        <title>Genome of the facultative scuticociliatosis pathogen Pseudocohnilembus persalinus provides insight into its virulence through horizontal gene transfer.</title>
        <authorList>
            <person name="Xiong J."/>
            <person name="Wang G."/>
            <person name="Cheng J."/>
            <person name="Tian M."/>
            <person name="Pan X."/>
            <person name="Warren A."/>
            <person name="Jiang C."/>
            <person name="Yuan D."/>
            <person name="Miao W."/>
        </authorList>
    </citation>
    <scope>NUCLEOTIDE SEQUENCE [LARGE SCALE GENOMIC DNA]</scope>
    <source>
        <strain evidence="2">36N120E</strain>
    </source>
</reference>